<dbReference type="AlphaFoldDB" id="A0A166BU71"/>
<protein>
    <recommendedName>
        <fullName evidence="1">Ubiquitin-like domain-containing protein</fullName>
    </recommendedName>
</protein>
<gene>
    <name evidence="2" type="ORF">FIBSPDRAFT_1049694</name>
</gene>
<organism evidence="2 3">
    <name type="scientific">Athelia psychrophila</name>
    <dbReference type="NCBI Taxonomy" id="1759441"/>
    <lineage>
        <taxon>Eukaryota</taxon>
        <taxon>Fungi</taxon>
        <taxon>Dikarya</taxon>
        <taxon>Basidiomycota</taxon>
        <taxon>Agaricomycotina</taxon>
        <taxon>Agaricomycetes</taxon>
        <taxon>Agaricomycetidae</taxon>
        <taxon>Atheliales</taxon>
        <taxon>Atheliaceae</taxon>
        <taxon>Athelia</taxon>
    </lineage>
</organism>
<keyword evidence="3" id="KW-1185">Reference proteome</keyword>
<evidence type="ECO:0000259" key="1">
    <source>
        <dbReference type="Pfam" id="PF22893"/>
    </source>
</evidence>
<feature type="domain" description="Ubiquitin-like" evidence="1">
    <location>
        <begin position="260"/>
        <end position="321"/>
    </location>
</feature>
<dbReference type="Pfam" id="PF22893">
    <property type="entry name" value="ULD_2"/>
    <property type="match status" value="1"/>
</dbReference>
<dbReference type="Proteomes" id="UP000076532">
    <property type="component" value="Unassembled WGS sequence"/>
</dbReference>
<reference evidence="2 3" key="1">
    <citation type="journal article" date="2016" name="Mol. Biol. Evol.">
        <title>Comparative Genomics of Early-Diverging Mushroom-Forming Fungi Provides Insights into the Origins of Lignocellulose Decay Capabilities.</title>
        <authorList>
            <person name="Nagy L.G."/>
            <person name="Riley R."/>
            <person name="Tritt A."/>
            <person name="Adam C."/>
            <person name="Daum C."/>
            <person name="Floudas D."/>
            <person name="Sun H."/>
            <person name="Yadav J.S."/>
            <person name="Pangilinan J."/>
            <person name="Larsson K.H."/>
            <person name="Matsuura K."/>
            <person name="Barry K."/>
            <person name="Labutti K."/>
            <person name="Kuo R."/>
            <person name="Ohm R.A."/>
            <person name="Bhattacharya S.S."/>
            <person name="Shirouzu T."/>
            <person name="Yoshinaga Y."/>
            <person name="Martin F.M."/>
            <person name="Grigoriev I.V."/>
            <person name="Hibbett D.S."/>
        </authorList>
    </citation>
    <scope>NUCLEOTIDE SEQUENCE [LARGE SCALE GENOMIC DNA]</scope>
    <source>
        <strain evidence="2 3">CBS 109695</strain>
    </source>
</reference>
<proteinExistence type="predicted"/>
<name>A0A166BU71_9AGAM</name>
<accession>A0A166BU71</accession>
<dbReference type="InterPro" id="IPR054464">
    <property type="entry name" value="ULD_fung"/>
</dbReference>
<dbReference type="EMBL" id="KV417639">
    <property type="protein sequence ID" value="KZP12978.1"/>
    <property type="molecule type" value="Genomic_DNA"/>
</dbReference>
<dbReference type="OrthoDB" id="3055369at2759"/>
<sequence length="338" mass="37762">MGDYQNHNHVDYIRHANIYITNIVTMDKRLEYPREIYPTGPPPSEHTANNTKTSTMCLAGAAQPPDSHPPKPLTNLFTTNMVIGARYPSASADRSLVEIQVTADIMDMLMESPGLRYSESLPETLASLRRMLTLTGLAVHAYKNTPLAETLSHNLAAKVEQCRQLLRDLLNDLTNYRYALSGAMLHFIRQYVWSNIGESGTVSVLNSKLQECHTSFASCILALGRAAWPELEQRPQAEAVALADFYSLLQQEWASLRHIKVDTVIVVDHLGRNLPVPKIFCNSWQDFHVVISGFCRTLAGDALIQRGDYSILTPDDDQIIDLKFAAAMTVQEKSAYVT</sequence>
<evidence type="ECO:0000313" key="3">
    <source>
        <dbReference type="Proteomes" id="UP000076532"/>
    </source>
</evidence>
<evidence type="ECO:0000313" key="2">
    <source>
        <dbReference type="EMBL" id="KZP12978.1"/>
    </source>
</evidence>